<dbReference type="Gene3D" id="2.60.40.1120">
    <property type="entry name" value="Carboxypeptidase-like, regulatory domain"/>
    <property type="match status" value="1"/>
</dbReference>
<dbReference type="InterPro" id="IPR036942">
    <property type="entry name" value="Beta-barrel_TonB_sf"/>
</dbReference>
<evidence type="ECO:0000256" key="7">
    <source>
        <dbReference type="PROSITE-ProRule" id="PRU01360"/>
    </source>
</evidence>
<evidence type="ECO:0000259" key="8">
    <source>
        <dbReference type="Pfam" id="PF07715"/>
    </source>
</evidence>
<dbReference type="Gene3D" id="2.170.130.10">
    <property type="entry name" value="TonB-dependent receptor, plug domain"/>
    <property type="match status" value="1"/>
</dbReference>
<proteinExistence type="inferred from homology"/>
<dbReference type="InterPro" id="IPR037066">
    <property type="entry name" value="Plug_dom_sf"/>
</dbReference>
<comment type="subcellular location">
    <subcellularLocation>
        <location evidence="1 7">Cell outer membrane</location>
        <topology evidence="1 7">Multi-pass membrane protein</topology>
    </subcellularLocation>
</comment>
<evidence type="ECO:0000313" key="10">
    <source>
        <dbReference type="Proteomes" id="UP000178485"/>
    </source>
</evidence>
<dbReference type="GO" id="GO:0009279">
    <property type="term" value="C:cell outer membrane"/>
    <property type="evidence" value="ECO:0007669"/>
    <property type="project" value="UniProtKB-SubCell"/>
</dbReference>
<dbReference type="Pfam" id="PF07715">
    <property type="entry name" value="Plug"/>
    <property type="match status" value="1"/>
</dbReference>
<dbReference type="InterPro" id="IPR012910">
    <property type="entry name" value="Plug_dom"/>
</dbReference>
<sequence>MPIIGANIVEVGTTNGTVTDVDGKFSLSVSPNATIHISYIGYLDQNIDVAGQSAFNITLAEDSRTLDELVVVGYGFARKGDLTGSVSSIKGADLINRSTQLLSNALQGQVAGVQVTRNNGGPGSSATVRVRGVTTLSNNDPLVIVDGVPSSLNDVVASDVETMTVLKDAASAAIYGSRAAAGVILITTKRAKEGQFSFDYNYEYAIDRPTARPTNGDVIDWMNVQNEVKWNDGASNPYSQYSEETIATWLENHAKDPYRYPNTNWVDLLLKKSSSHEQHMLSITGGTDKLRTKSTFNYQKGDGYYENRSYERIAGRINNDYLISEWIRANIDLDFSKSNSINPAEVNPMYWAYLAAPYYAPFLEDGRYADSKDGANGLAGLQKGGINKTNYYKFGGKAQIDIIPFKGLTLSAIYSPRFAFTRGKKFSKAVPVYYPNGSMTYMQSHRTTYLQETRNDNNSQTYQFYGNYQNIWGDHSINAMVGYEGYLYRWENLGASRTNYLLDSYPYLNIGPEDYQYNSGGAGHNAYESVFSRLMYSYKSKYMIQGNVRSDGSSRFSKENRWGTFYSMSVGWVMSEESWFRKSLIDYMKLRGSIGQLGNERIGSEFPYQAAITFGNSNMYDKSSQTVTALQNAAQVYYAFKDITWETTTTYGVGLDLAMLRNRLRFTGDWYYKMTEDMLLTLGFPSYAGFSAPQQNAGDMYTKGWDVELGWSDTVGDLWYNVSANLSDYRSIMGYLGDRRTISGNYITEKGSYYNEWYMYKTDGLFITDADLFDESGKKYPTLTPNDKAGNIKYVDVSGDGVINADDKVRLGNSMPELLYGGNVSLGWKSFDFGLSFQGIGHQRVLFNSAWIQPLKEQWGAVPSLLLGNYWSQHNTEEQNRAAKYPRLTYTNTTNTYTGSDYWLFNGAYFRVKNITFGYTLPKELLSNVKIKETRIYLNINDLPAISNFPEGWDPEVGTSSEFISTSYVLGINVKF</sequence>
<dbReference type="STRING" id="1642646.ING2E5A_2000"/>
<evidence type="ECO:0000256" key="6">
    <source>
        <dbReference type="ARBA" id="ARBA00023237"/>
    </source>
</evidence>
<dbReference type="AlphaFoldDB" id="A0A1G4G8D4"/>
<evidence type="ECO:0000256" key="1">
    <source>
        <dbReference type="ARBA" id="ARBA00004571"/>
    </source>
</evidence>
<accession>A0A1G4G8D4</accession>
<keyword evidence="2 7" id="KW-0813">Transport</keyword>
<keyword evidence="10" id="KW-1185">Reference proteome</keyword>
<gene>
    <name evidence="9" type="primary">susC55</name>
    <name evidence="9" type="ORF">ING2E5A_2000</name>
</gene>
<dbReference type="InterPro" id="IPR039426">
    <property type="entry name" value="TonB-dep_rcpt-like"/>
</dbReference>
<feature type="domain" description="TonB-dependent receptor plug" evidence="8">
    <location>
        <begin position="80"/>
        <end position="183"/>
    </location>
</feature>
<dbReference type="InterPro" id="IPR023996">
    <property type="entry name" value="TonB-dep_OMP_SusC/RagA"/>
</dbReference>
<dbReference type="Pfam" id="PF13715">
    <property type="entry name" value="CarbopepD_reg_2"/>
    <property type="match status" value="1"/>
</dbReference>
<dbReference type="KEGG" id="pmuc:ING2E5A_2000"/>
<reference evidence="9 10" key="1">
    <citation type="submission" date="2016-08" db="EMBL/GenBank/DDBJ databases">
        <authorList>
            <person name="Seilhamer J.J."/>
        </authorList>
    </citation>
    <scope>NUCLEOTIDE SEQUENCE [LARGE SCALE GENOMIC DNA]</scope>
    <source>
        <strain evidence="9">ING2-E5A</strain>
    </source>
</reference>
<dbReference type="Gene3D" id="2.40.170.20">
    <property type="entry name" value="TonB-dependent receptor, beta-barrel domain"/>
    <property type="match status" value="1"/>
</dbReference>
<evidence type="ECO:0000313" key="9">
    <source>
        <dbReference type="EMBL" id="SCM58816.1"/>
    </source>
</evidence>
<name>A0A1G4G8D4_9BACT</name>
<keyword evidence="5 7" id="KW-0472">Membrane</keyword>
<dbReference type="NCBIfam" id="TIGR04056">
    <property type="entry name" value="OMP_RagA_SusC"/>
    <property type="match status" value="1"/>
</dbReference>
<evidence type="ECO:0000256" key="2">
    <source>
        <dbReference type="ARBA" id="ARBA00022448"/>
    </source>
</evidence>
<dbReference type="SUPFAM" id="SSF56935">
    <property type="entry name" value="Porins"/>
    <property type="match status" value="1"/>
</dbReference>
<evidence type="ECO:0000256" key="5">
    <source>
        <dbReference type="ARBA" id="ARBA00023136"/>
    </source>
</evidence>
<dbReference type="InterPro" id="IPR023997">
    <property type="entry name" value="TonB-dep_OMP_SusC/RagA_CS"/>
</dbReference>
<keyword evidence="6 7" id="KW-0998">Cell outer membrane</keyword>
<comment type="similarity">
    <text evidence="7">Belongs to the TonB-dependent receptor family.</text>
</comment>
<dbReference type="SUPFAM" id="SSF49464">
    <property type="entry name" value="Carboxypeptidase regulatory domain-like"/>
    <property type="match status" value="1"/>
</dbReference>
<protein>
    <submittedName>
        <fullName evidence="9">TonB-dependent receptor SusC</fullName>
    </submittedName>
</protein>
<keyword evidence="4 7" id="KW-0812">Transmembrane</keyword>
<evidence type="ECO:0000256" key="4">
    <source>
        <dbReference type="ARBA" id="ARBA00022692"/>
    </source>
</evidence>
<keyword evidence="9" id="KW-0675">Receptor</keyword>
<keyword evidence="3 7" id="KW-1134">Transmembrane beta strand</keyword>
<dbReference type="NCBIfam" id="TIGR04057">
    <property type="entry name" value="SusC_RagA_signa"/>
    <property type="match status" value="1"/>
</dbReference>
<dbReference type="Proteomes" id="UP000178485">
    <property type="component" value="Chromosome i"/>
</dbReference>
<evidence type="ECO:0000256" key="3">
    <source>
        <dbReference type="ARBA" id="ARBA00022452"/>
    </source>
</evidence>
<dbReference type="EMBL" id="LT608328">
    <property type="protein sequence ID" value="SCM58816.1"/>
    <property type="molecule type" value="Genomic_DNA"/>
</dbReference>
<organism evidence="9 10">
    <name type="scientific">Petrimonas mucosa</name>
    <dbReference type="NCBI Taxonomy" id="1642646"/>
    <lineage>
        <taxon>Bacteria</taxon>
        <taxon>Pseudomonadati</taxon>
        <taxon>Bacteroidota</taxon>
        <taxon>Bacteroidia</taxon>
        <taxon>Bacteroidales</taxon>
        <taxon>Dysgonomonadaceae</taxon>
        <taxon>Petrimonas</taxon>
    </lineage>
</organism>
<dbReference type="InterPro" id="IPR008969">
    <property type="entry name" value="CarboxyPept-like_regulatory"/>
</dbReference>
<dbReference type="PROSITE" id="PS52016">
    <property type="entry name" value="TONB_DEPENDENT_REC_3"/>
    <property type="match status" value="1"/>
</dbReference>